<evidence type="ECO:0000313" key="5">
    <source>
        <dbReference type="EnsemblMetazoa" id="KAF7489642.1"/>
    </source>
</evidence>
<dbReference type="EMBL" id="WVUK01000064">
    <property type="protein sequence ID" value="KAF7489642.1"/>
    <property type="molecule type" value="Genomic_DNA"/>
</dbReference>
<name>A0A834V9Q8_SARSC</name>
<dbReference type="OrthoDB" id="6424198at2759"/>
<proteinExistence type="predicted"/>
<keyword evidence="2" id="KW-1133">Transmembrane helix</keyword>
<reference evidence="5" key="3">
    <citation type="submission" date="2022-06" db="UniProtKB">
        <authorList>
            <consortium name="EnsemblMetazoa"/>
        </authorList>
    </citation>
    <scope>IDENTIFICATION</scope>
</reference>
<keyword evidence="2" id="KW-0472">Membrane</keyword>
<keyword evidence="6" id="KW-1185">Reference proteome</keyword>
<organism evidence="4">
    <name type="scientific">Sarcoptes scabiei</name>
    <name type="common">Itch mite</name>
    <name type="synonym">Acarus scabiei</name>
    <dbReference type="NCBI Taxonomy" id="52283"/>
    <lineage>
        <taxon>Eukaryota</taxon>
        <taxon>Metazoa</taxon>
        <taxon>Ecdysozoa</taxon>
        <taxon>Arthropoda</taxon>
        <taxon>Chelicerata</taxon>
        <taxon>Arachnida</taxon>
        <taxon>Acari</taxon>
        <taxon>Acariformes</taxon>
        <taxon>Sarcoptiformes</taxon>
        <taxon>Astigmata</taxon>
        <taxon>Psoroptidia</taxon>
        <taxon>Sarcoptoidea</taxon>
        <taxon>Sarcoptidae</taxon>
        <taxon>Sarcoptinae</taxon>
        <taxon>Sarcoptes</taxon>
    </lineage>
</organism>
<keyword evidence="2" id="KW-0812">Transmembrane</keyword>
<dbReference type="EnsemblMetazoa" id="SSS_6638s_mrna">
    <property type="protein sequence ID" value="KAF7489642.1"/>
    <property type="gene ID" value="SSS_6638"/>
</dbReference>
<evidence type="ECO:0000256" key="3">
    <source>
        <dbReference type="SAM" id="SignalP"/>
    </source>
</evidence>
<feature type="compositionally biased region" description="Basic and acidic residues" evidence="1">
    <location>
        <begin position="391"/>
        <end position="400"/>
    </location>
</feature>
<gene>
    <name evidence="4" type="ORF">SSS_6638</name>
</gene>
<dbReference type="Proteomes" id="UP000070412">
    <property type="component" value="Unassembled WGS sequence"/>
</dbReference>
<evidence type="ECO:0000256" key="1">
    <source>
        <dbReference type="SAM" id="MobiDB-lite"/>
    </source>
</evidence>
<feature type="transmembrane region" description="Helical" evidence="2">
    <location>
        <begin position="203"/>
        <end position="230"/>
    </location>
</feature>
<keyword evidence="3" id="KW-0732">Signal</keyword>
<feature type="signal peptide" evidence="3">
    <location>
        <begin position="1"/>
        <end position="25"/>
    </location>
</feature>
<evidence type="ECO:0000313" key="6">
    <source>
        <dbReference type="Proteomes" id="UP000070412"/>
    </source>
</evidence>
<reference evidence="6" key="1">
    <citation type="journal article" date="2020" name="PLoS Negl. Trop. Dis.">
        <title>High-quality nuclear genome for Sarcoptes scabiei-A critical resource for a neglected parasite.</title>
        <authorList>
            <person name="Korhonen P.K."/>
            <person name="Gasser R.B."/>
            <person name="Ma G."/>
            <person name="Wang T."/>
            <person name="Stroehlein A.J."/>
            <person name="Young N.D."/>
            <person name="Ang C.S."/>
            <person name="Fernando D.D."/>
            <person name="Lu H.C."/>
            <person name="Taylor S."/>
            <person name="Reynolds S.L."/>
            <person name="Mofiz E."/>
            <person name="Najaraj S.H."/>
            <person name="Gowda H."/>
            <person name="Madugundu A."/>
            <person name="Renuse S."/>
            <person name="Holt D."/>
            <person name="Pandey A."/>
            <person name="Papenfuss A.T."/>
            <person name="Fischer K."/>
        </authorList>
    </citation>
    <scope>NUCLEOTIDE SEQUENCE [LARGE SCALE GENOMIC DNA]</scope>
</reference>
<evidence type="ECO:0000313" key="4">
    <source>
        <dbReference type="EMBL" id="KAF7489642.1"/>
    </source>
</evidence>
<dbReference type="AlphaFoldDB" id="A0A834V9Q8"/>
<evidence type="ECO:0000256" key="2">
    <source>
        <dbReference type="SAM" id="Phobius"/>
    </source>
</evidence>
<protein>
    <submittedName>
        <fullName evidence="4 5">Uncharacterized protein</fullName>
    </submittedName>
</protein>
<reference evidence="4" key="2">
    <citation type="submission" date="2020-01" db="EMBL/GenBank/DDBJ databases">
        <authorList>
            <person name="Korhonen P.K.K."/>
            <person name="Guangxu M.G."/>
            <person name="Wang T.W."/>
            <person name="Stroehlein A.J.S."/>
            <person name="Young N.D."/>
            <person name="Ang C.-S.A."/>
            <person name="Fernando D.W.F."/>
            <person name="Lu H.L."/>
            <person name="Taylor S.T."/>
            <person name="Ehtesham M.E.M."/>
            <person name="Najaraj S.H.N."/>
            <person name="Harsha G.H.G."/>
            <person name="Madugundu A.M."/>
            <person name="Renuse S.R."/>
            <person name="Holt D.H."/>
            <person name="Pandey A.P."/>
            <person name="Papenfuss A.P."/>
            <person name="Gasser R.B.G."/>
            <person name="Fischer K.F."/>
        </authorList>
    </citation>
    <scope>NUCLEOTIDE SEQUENCE</scope>
    <source>
        <strain evidence="4">SSS_KF_BRIS2020</strain>
    </source>
</reference>
<sequence length="448" mass="51523">MNSKSILISFTVFLSLLNFSLESNAINSDLSTKLIALNGTVSGSNQFKTADSFRKLQQKRQSRLIDEEDKAIILHELNRVSSHNEGLDHHHHHHHHLNRHLPQQLWPVPHKIIIDEYQRLPEPISIETPMLVHQPLEHQLFSYHTVHRSPVIVHNQIDAATNEPDFHVHPIESQYYHQGNGPVLVQMVSPKIRRKHDSSIPDLLAVLAPLAAIPLIGSLAVSSFTTMLTLTGMGKRRRRRDLGLHDKVMNYLQSSSESSSQFDPISNQEFNFEMRNNFSMLQNDPKIQYRSQFDHLFQLDIVQQYLQKSGRPDQNDEIIASYLECRGMFAADNKCLERLACHYADLENGKLRPLERDVAALIIYSLLRNNHIDNAFKRRLQRAALFGYDHQNHHQREQQQREQVNQAGTMNGTPPPPSSSSAERLSKMEPSFVAICDREFPCHRTELP</sequence>
<accession>A0A834V9Q8</accession>
<feature type="chain" id="PRO_5038259480" evidence="3">
    <location>
        <begin position="26"/>
        <end position="448"/>
    </location>
</feature>
<feature type="region of interest" description="Disordered" evidence="1">
    <location>
        <begin position="391"/>
        <end position="426"/>
    </location>
</feature>